<keyword evidence="7" id="KW-0325">Glycoprotein</keyword>
<evidence type="ECO:0000313" key="10">
    <source>
        <dbReference type="Proteomes" id="UP001286313"/>
    </source>
</evidence>
<dbReference type="AlphaFoldDB" id="A0AAE1FBX9"/>
<dbReference type="InterPro" id="IPR016017">
    <property type="entry name" value="GDNF/GAS1"/>
</dbReference>
<dbReference type="PANTHER" id="PTHR10269">
    <property type="entry name" value="GDNF RECEPTOR ALPHA"/>
    <property type="match status" value="1"/>
</dbReference>
<sequence length="552" mass="61159">MAEERCRRLLTPVLDSCNNRCNRKECMTNLQIFYRNVDDKWANEVAFCLCKKSSTTASECLMAQEKLHPPCARQPAGSAPMLCNRLAAACKEDNEGGCRPRLEFYEQACAVDSNTRRCAGSTSECRRAVLLILGTQLRNLCTCVASDPRETFTCLDWQRILWFNPCVVESQMNYHRDMLAAMNPGEEVTTASNIILPSPTHINSKPVLNGVGGGGGSYIYPNPGVNIDPGATPGSVIITPLYTNKHPYPMQPTRAPYTTSTTTTAVPITTLPPKYCKKTLNSNYTIEEGGGRRYYNKGEDCSSLCLCHDHEKQVACSVLGCIEPSPCETKYATYTHAAPAYQAARGECFCYSGSFICVRPPKGSKKVVEELKQGLGESCERDNRVKLIAGTYNMNYGVYLFLGYSKEEERLMLPYTKMNLVDVAKNKLADLVREATLFNNGSECRLEEVLHVGENIVMQATLEEFADSRDNMSAAMLHKEKEACKAVLTDLVQKINRQDKEVREDMALSVLILAQVQVHIPPLPDSAVLISVSPYLLLLTTYVSLHNGLLAS</sequence>
<accession>A0AAE1FBX9</accession>
<dbReference type="Proteomes" id="UP001286313">
    <property type="component" value="Unassembled WGS sequence"/>
</dbReference>
<dbReference type="GO" id="GO:0007399">
    <property type="term" value="P:nervous system development"/>
    <property type="evidence" value="ECO:0007669"/>
    <property type="project" value="TreeGrafter"/>
</dbReference>
<dbReference type="InterPro" id="IPR037193">
    <property type="entry name" value="GDNF_alpha"/>
</dbReference>
<dbReference type="Pfam" id="PF02351">
    <property type="entry name" value="GDNF"/>
    <property type="match status" value="1"/>
</dbReference>
<evidence type="ECO:0000256" key="4">
    <source>
        <dbReference type="ARBA" id="ARBA00022729"/>
    </source>
</evidence>
<feature type="domain" description="GDNF/GAS1" evidence="8">
    <location>
        <begin position="83"/>
        <end position="166"/>
    </location>
</feature>
<organism evidence="9 10">
    <name type="scientific">Petrolisthes cinctipes</name>
    <name type="common">Flat porcelain crab</name>
    <dbReference type="NCBI Taxonomy" id="88211"/>
    <lineage>
        <taxon>Eukaryota</taxon>
        <taxon>Metazoa</taxon>
        <taxon>Ecdysozoa</taxon>
        <taxon>Arthropoda</taxon>
        <taxon>Crustacea</taxon>
        <taxon>Multicrustacea</taxon>
        <taxon>Malacostraca</taxon>
        <taxon>Eumalacostraca</taxon>
        <taxon>Eucarida</taxon>
        <taxon>Decapoda</taxon>
        <taxon>Pleocyemata</taxon>
        <taxon>Anomura</taxon>
        <taxon>Galatheoidea</taxon>
        <taxon>Porcellanidae</taxon>
        <taxon>Petrolisthes</taxon>
    </lineage>
</organism>
<dbReference type="GO" id="GO:0007169">
    <property type="term" value="P:cell surface receptor protein tyrosine kinase signaling pathway"/>
    <property type="evidence" value="ECO:0007669"/>
    <property type="project" value="UniProtKB-ARBA"/>
</dbReference>
<dbReference type="SMART" id="SM00907">
    <property type="entry name" value="GDNF"/>
    <property type="match status" value="2"/>
</dbReference>
<dbReference type="EMBL" id="JAWQEG010002754">
    <property type="protein sequence ID" value="KAK3869928.1"/>
    <property type="molecule type" value="Genomic_DNA"/>
</dbReference>
<keyword evidence="5" id="KW-0472">Membrane</keyword>
<evidence type="ECO:0000256" key="2">
    <source>
        <dbReference type="ARBA" id="ARBA00005961"/>
    </source>
</evidence>
<evidence type="ECO:0000256" key="7">
    <source>
        <dbReference type="ARBA" id="ARBA00023180"/>
    </source>
</evidence>
<evidence type="ECO:0000256" key="5">
    <source>
        <dbReference type="ARBA" id="ARBA00023136"/>
    </source>
</evidence>
<dbReference type="Pfam" id="PF25868">
    <property type="entry name" value="Fn1_3"/>
    <property type="match status" value="1"/>
</dbReference>
<dbReference type="InterPro" id="IPR057681">
    <property type="entry name" value="DUF7921"/>
</dbReference>
<dbReference type="SUPFAM" id="SSF110035">
    <property type="entry name" value="GDNF receptor-like"/>
    <property type="match status" value="2"/>
</dbReference>
<keyword evidence="10" id="KW-1185">Reference proteome</keyword>
<dbReference type="PANTHER" id="PTHR10269:SF12">
    <property type="entry name" value="GLIAL CELL LINE-DERIVED NEUROTROPHIC FAMILY RECEPTOR-LIKE, ISOFORM E"/>
    <property type="match status" value="1"/>
</dbReference>
<evidence type="ECO:0000313" key="9">
    <source>
        <dbReference type="EMBL" id="KAK3869928.1"/>
    </source>
</evidence>
<dbReference type="GO" id="GO:0038023">
    <property type="term" value="F:signaling receptor activity"/>
    <property type="evidence" value="ECO:0007669"/>
    <property type="project" value="InterPro"/>
</dbReference>
<keyword evidence="3" id="KW-1003">Cell membrane</keyword>
<keyword evidence="6" id="KW-0675">Receptor</keyword>
<comment type="caution">
    <text evidence="9">The sequence shown here is derived from an EMBL/GenBank/DDBJ whole genome shotgun (WGS) entry which is preliminary data.</text>
</comment>
<reference evidence="9" key="1">
    <citation type="submission" date="2023-10" db="EMBL/GenBank/DDBJ databases">
        <title>Genome assemblies of two species of porcelain crab, Petrolisthes cinctipes and Petrolisthes manimaculis (Anomura: Porcellanidae).</title>
        <authorList>
            <person name="Angst P."/>
        </authorList>
    </citation>
    <scope>NUCLEOTIDE SEQUENCE</scope>
    <source>
        <strain evidence="9">PB745_01</strain>
        <tissue evidence="9">Gill</tissue>
    </source>
</reference>
<dbReference type="InterPro" id="IPR003438">
    <property type="entry name" value="GDNF_rcpt"/>
</dbReference>
<protein>
    <recommendedName>
        <fullName evidence="8">GDNF/GAS1 domain-containing protein</fullName>
    </recommendedName>
</protein>
<evidence type="ECO:0000259" key="8">
    <source>
        <dbReference type="SMART" id="SM00907"/>
    </source>
</evidence>
<evidence type="ECO:0000256" key="1">
    <source>
        <dbReference type="ARBA" id="ARBA00004236"/>
    </source>
</evidence>
<evidence type="ECO:0000256" key="3">
    <source>
        <dbReference type="ARBA" id="ARBA00022475"/>
    </source>
</evidence>
<comment type="similarity">
    <text evidence="2">Belongs to the GDNFR family.</text>
</comment>
<keyword evidence="4" id="KW-0732">Signal</keyword>
<evidence type="ECO:0000256" key="6">
    <source>
        <dbReference type="ARBA" id="ARBA00023170"/>
    </source>
</evidence>
<proteinExistence type="inferred from homology"/>
<gene>
    <name evidence="9" type="ORF">Pcinc_024796</name>
</gene>
<name>A0AAE1FBX9_PETCI</name>
<dbReference type="Pfam" id="PF25537">
    <property type="entry name" value="DUF7921"/>
    <property type="match status" value="1"/>
</dbReference>
<dbReference type="GO" id="GO:0043235">
    <property type="term" value="C:receptor complex"/>
    <property type="evidence" value="ECO:0007669"/>
    <property type="project" value="TreeGrafter"/>
</dbReference>
<feature type="domain" description="GDNF/GAS1" evidence="8">
    <location>
        <begin position="2"/>
        <end position="71"/>
    </location>
</feature>
<dbReference type="GO" id="GO:0009897">
    <property type="term" value="C:external side of plasma membrane"/>
    <property type="evidence" value="ECO:0007669"/>
    <property type="project" value="TreeGrafter"/>
</dbReference>
<dbReference type="InterPro" id="IPR059035">
    <property type="entry name" value="Fn1_3"/>
</dbReference>
<comment type="subcellular location">
    <subcellularLocation>
        <location evidence="1">Cell membrane</location>
    </subcellularLocation>
</comment>